<evidence type="ECO:0000313" key="3">
    <source>
        <dbReference type="Proteomes" id="UP000730482"/>
    </source>
</evidence>
<name>A0ABS5L4C3_9ACTN</name>
<keyword evidence="1" id="KW-1133">Transmembrane helix</keyword>
<accession>A0ABS5L4C3</accession>
<protein>
    <submittedName>
        <fullName evidence="2">Uncharacterized protein</fullName>
    </submittedName>
</protein>
<organism evidence="2 3">
    <name type="scientific">Catenulispora pinistramenti</name>
    <dbReference type="NCBI Taxonomy" id="2705254"/>
    <lineage>
        <taxon>Bacteria</taxon>
        <taxon>Bacillati</taxon>
        <taxon>Actinomycetota</taxon>
        <taxon>Actinomycetes</taxon>
        <taxon>Catenulisporales</taxon>
        <taxon>Catenulisporaceae</taxon>
        <taxon>Catenulispora</taxon>
    </lineage>
</organism>
<feature type="transmembrane region" description="Helical" evidence="1">
    <location>
        <begin position="51"/>
        <end position="73"/>
    </location>
</feature>
<feature type="transmembrane region" description="Helical" evidence="1">
    <location>
        <begin position="20"/>
        <end position="39"/>
    </location>
</feature>
<gene>
    <name evidence="2" type="ORF">KGQ19_40770</name>
</gene>
<keyword evidence="1" id="KW-0812">Transmembrane</keyword>
<dbReference type="RefSeq" id="WP_212019520.1">
    <property type="nucleotide sequence ID" value="NZ_JAAFYZ010000239.1"/>
</dbReference>
<proteinExistence type="predicted"/>
<sequence length="121" mass="12348">MKRALSAMSRHKTQSVVHMTALYGGPPVAGAGAWLLYWASGWGPDGAGGDLRGAVLGFVGASLVVAAVLGAMFGDVVDGGLESAVPEHPLRYLIGYAAAFSGYLLLVLALVLVPLALILSI</sequence>
<dbReference type="Proteomes" id="UP000730482">
    <property type="component" value="Unassembled WGS sequence"/>
</dbReference>
<reference evidence="2 3" key="1">
    <citation type="submission" date="2020-02" db="EMBL/GenBank/DDBJ databases">
        <title>Acidophilic actinobacteria isolated from forest soil.</title>
        <authorList>
            <person name="Golinska P."/>
        </authorList>
    </citation>
    <scope>NUCLEOTIDE SEQUENCE [LARGE SCALE GENOMIC DNA]</scope>
    <source>
        <strain evidence="2 3">NL8</strain>
    </source>
</reference>
<evidence type="ECO:0000256" key="1">
    <source>
        <dbReference type="SAM" id="Phobius"/>
    </source>
</evidence>
<comment type="caution">
    <text evidence="2">The sequence shown here is derived from an EMBL/GenBank/DDBJ whole genome shotgun (WGS) entry which is preliminary data.</text>
</comment>
<dbReference type="EMBL" id="JAAFYZ010000239">
    <property type="protein sequence ID" value="MBS2553205.1"/>
    <property type="molecule type" value="Genomic_DNA"/>
</dbReference>
<feature type="transmembrane region" description="Helical" evidence="1">
    <location>
        <begin position="93"/>
        <end position="119"/>
    </location>
</feature>
<evidence type="ECO:0000313" key="2">
    <source>
        <dbReference type="EMBL" id="MBS2553205.1"/>
    </source>
</evidence>
<keyword evidence="1" id="KW-0472">Membrane</keyword>
<keyword evidence="3" id="KW-1185">Reference proteome</keyword>